<dbReference type="PIRSF" id="PIRSF000390">
    <property type="entry name" value="PLP_StrS"/>
    <property type="match status" value="1"/>
</dbReference>
<comment type="cofactor">
    <cofactor evidence="1">
        <name>pyridoxal 5'-phosphate</name>
        <dbReference type="ChEBI" id="CHEBI:597326"/>
    </cofactor>
</comment>
<dbReference type="PANTHER" id="PTHR30244">
    <property type="entry name" value="TRANSAMINASE"/>
    <property type="match status" value="1"/>
</dbReference>
<accession>A0A0Q2UJQ1</accession>
<dbReference type="InterPro" id="IPR000653">
    <property type="entry name" value="DegT/StrS_aminotransferase"/>
</dbReference>
<name>A0A0Q2UJQ1_MYCGO</name>
<evidence type="ECO:0000313" key="5">
    <source>
        <dbReference type="EMBL" id="KQH80976.1"/>
    </source>
</evidence>
<dbReference type="Gene3D" id="3.90.1150.10">
    <property type="entry name" value="Aspartate Aminotransferase, domain 1"/>
    <property type="match status" value="1"/>
</dbReference>
<comment type="similarity">
    <text evidence="4">Belongs to the DegT/DnrJ/EryC1 family.</text>
</comment>
<dbReference type="GO" id="GO:0000271">
    <property type="term" value="P:polysaccharide biosynthetic process"/>
    <property type="evidence" value="ECO:0007669"/>
    <property type="project" value="TreeGrafter"/>
</dbReference>
<proteinExistence type="inferred from homology"/>
<dbReference type="InterPro" id="IPR015421">
    <property type="entry name" value="PyrdxlP-dep_Trfase_major"/>
</dbReference>
<dbReference type="PANTHER" id="PTHR30244:SF34">
    <property type="entry name" value="DTDP-4-AMINO-4,6-DIDEOXYGALACTOSE TRANSAMINASE"/>
    <property type="match status" value="1"/>
</dbReference>
<dbReference type="InterPro" id="IPR015424">
    <property type="entry name" value="PyrdxlP-dep_Trfase"/>
</dbReference>
<dbReference type="GO" id="GO:0019180">
    <property type="term" value="F:dTDP-4-amino-4,6-dideoxygalactose transaminase activity"/>
    <property type="evidence" value="ECO:0007669"/>
    <property type="project" value="TreeGrafter"/>
</dbReference>
<dbReference type="EMBL" id="LKTM01000002">
    <property type="protein sequence ID" value="KQH80976.1"/>
    <property type="molecule type" value="Genomic_DNA"/>
</dbReference>
<evidence type="ECO:0000256" key="1">
    <source>
        <dbReference type="ARBA" id="ARBA00001933"/>
    </source>
</evidence>
<dbReference type="Proteomes" id="UP000051677">
    <property type="component" value="Unassembled WGS sequence"/>
</dbReference>
<feature type="active site" description="Proton acceptor" evidence="2">
    <location>
        <position position="182"/>
    </location>
</feature>
<evidence type="ECO:0000256" key="3">
    <source>
        <dbReference type="PIRSR" id="PIRSR000390-2"/>
    </source>
</evidence>
<keyword evidence="3 4" id="KW-0663">Pyridoxal phosphate</keyword>
<gene>
    <name evidence="5" type="ORF">AO501_29265</name>
</gene>
<dbReference type="FunFam" id="3.40.640.10:FF:000037">
    <property type="entry name" value="dTDP-4-amino-4,6-dideoxygalactose transaminase"/>
    <property type="match status" value="1"/>
</dbReference>
<organism evidence="5 6">
    <name type="scientific">Mycobacterium gordonae</name>
    <dbReference type="NCBI Taxonomy" id="1778"/>
    <lineage>
        <taxon>Bacteria</taxon>
        <taxon>Bacillati</taxon>
        <taxon>Actinomycetota</taxon>
        <taxon>Actinomycetes</taxon>
        <taxon>Mycobacteriales</taxon>
        <taxon>Mycobacteriaceae</taxon>
        <taxon>Mycobacterium</taxon>
    </lineage>
</organism>
<comment type="caution">
    <text evidence="5">The sequence shown here is derived from an EMBL/GenBank/DDBJ whole genome shotgun (WGS) entry which is preliminary data.</text>
</comment>
<dbReference type="Pfam" id="PF01041">
    <property type="entry name" value="DegT_DnrJ_EryC1"/>
    <property type="match status" value="1"/>
</dbReference>
<keyword evidence="5" id="KW-0032">Aminotransferase</keyword>
<evidence type="ECO:0000256" key="2">
    <source>
        <dbReference type="PIRSR" id="PIRSR000390-1"/>
    </source>
</evidence>
<dbReference type="GO" id="GO:0030170">
    <property type="term" value="F:pyridoxal phosphate binding"/>
    <property type="evidence" value="ECO:0007669"/>
    <property type="project" value="TreeGrafter"/>
</dbReference>
<evidence type="ECO:0000256" key="4">
    <source>
        <dbReference type="RuleBase" id="RU004508"/>
    </source>
</evidence>
<reference evidence="5 6" key="1">
    <citation type="submission" date="2015-10" db="EMBL/GenBank/DDBJ databases">
        <title>Mycobacterium gordonae draft genome assembly.</title>
        <authorList>
            <person name="Ustinova V."/>
            <person name="Smirnova T."/>
            <person name="Blagodatskikh K."/>
            <person name="Varlamov D."/>
            <person name="Larionova E."/>
            <person name="Chernousova L."/>
        </authorList>
    </citation>
    <scope>NUCLEOTIDE SEQUENCE [LARGE SCALE GENOMIC DNA]</scope>
    <source>
        <strain evidence="5 6">CTRI 14-8773</strain>
    </source>
</reference>
<dbReference type="InterPro" id="IPR012749">
    <property type="entry name" value="WecE-like"/>
</dbReference>
<dbReference type="Gene3D" id="3.40.640.10">
    <property type="entry name" value="Type I PLP-dependent aspartate aminotransferase-like (Major domain)"/>
    <property type="match status" value="1"/>
</dbReference>
<sequence length="386" mass="42737">MRIPFNKPSIVGSELIYVGQAVAGQHASGDGPFTKRAQAMLENSFGAKRVLLTTSCTSALELAALLCDLQPGDEVIVPSYTFVSTANAFVLRGAKPVFVDVRPDTLNIDERLIEQAITPRTRAIFPVHYAGVACEMDVIMDIAERHGLLVVEDAAQGVFARYKDRWLGTIGHLGCYSFHETKNLSCGEGGALVINDPAMEQRAEILREKGTNRSQFLRGQTDKYTWVDVGSSYLPSDMLAAFLVGQIENMDKITRRRGEIFHRYAALLAPLVEQGLIGLPVVPDDCTTNYHMFYMLTADIEERTALIAHLRSAGILAVFHYVPLHSSPFAKTLGIPPAKLPMTEELSARLVRLPMYFDLTDREVDEVGQAVLDFYSDRRGTVMQRP</sequence>
<dbReference type="NCBIfam" id="NF008687">
    <property type="entry name" value="PRK11706.1"/>
    <property type="match status" value="1"/>
</dbReference>
<dbReference type="OrthoDB" id="9804264at2"/>
<dbReference type="SUPFAM" id="SSF53383">
    <property type="entry name" value="PLP-dependent transferases"/>
    <property type="match status" value="1"/>
</dbReference>
<protein>
    <submittedName>
        <fullName evidence="5">TDP-4-oxo-6-deoxy-D-glucose aminotransferase</fullName>
    </submittedName>
</protein>
<dbReference type="NCBIfam" id="TIGR02379">
    <property type="entry name" value="ECA_wecE"/>
    <property type="match status" value="1"/>
</dbReference>
<dbReference type="InterPro" id="IPR015422">
    <property type="entry name" value="PyrdxlP-dep_Trfase_small"/>
</dbReference>
<feature type="modified residue" description="N6-(pyridoxal phosphate)lysine" evidence="3">
    <location>
        <position position="182"/>
    </location>
</feature>
<dbReference type="AlphaFoldDB" id="A0A0Q2UJQ1"/>
<evidence type="ECO:0000313" key="6">
    <source>
        <dbReference type="Proteomes" id="UP000051677"/>
    </source>
</evidence>
<dbReference type="CDD" id="cd00616">
    <property type="entry name" value="AHBA_syn"/>
    <property type="match status" value="1"/>
</dbReference>
<keyword evidence="5" id="KW-0808">Transferase</keyword>